<evidence type="ECO:0000313" key="2">
    <source>
        <dbReference type="Proteomes" id="UP001291623"/>
    </source>
</evidence>
<gene>
    <name evidence="1" type="ORF">RND71_003430</name>
</gene>
<accession>A0AAE1SWF4</accession>
<proteinExistence type="predicted"/>
<comment type="caution">
    <text evidence="1">The sequence shown here is derived from an EMBL/GenBank/DDBJ whole genome shotgun (WGS) entry which is preliminary data.</text>
</comment>
<name>A0AAE1SWF4_9SOLA</name>
<dbReference type="EMBL" id="JAVYJV010000002">
    <property type="protein sequence ID" value="KAK4377134.1"/>
    <property type="molecule type" value="Genomic_DNA"/>
</dbReference>
<reference evidence="1" key="1">
    <citation type="submission" date="2023-12" db="EMBL/GenBank/DDBJ databases">
        <title>Genome assembly of Anisodus tanguticus.</title>
        <authorList>
            <person name="Wang Y.-J."/>
        </authorList>
    </citation>
    <scope>NUCLEOTIDE SEQUENCE</scope>
    <source>
        <strain evidence="1">KB-2021</strain>
        <tissue evidence="1">Leaf</tissue>
    </source>
</reference>
<dbReference type="AlphaFoldDB" id="A0AAE1SWF4"/>
<evidence type="ECO:0000313" key="1">
    <source>
        <dbReference type="EMBL" id="KAK4377134.1"/>
    </source>
</evidence>
<sequence>MLDSYTWKLDFEGYEYRRLLQTSFQIDALSPTHKDLHILNVIICDMTLVHNLFIHNFRFSQVSNATRYQRSLTLARLFSVISPSRCIFLK</sequence>
<keyword evidence="2" id="KW-1185">Reference proteome</keyword>
<dbReference type="Proteomes" id="UP001291623">
    <property type="component" value="Unassembled WGS sequence"/>
</dbReference>
<organism evidence="1 2">
    <name type="scientific">Anisodus tanguticus</name>
    <dbReference type="NCBI Taxonomy" id="243964"/>
    <lineage>
        <taxon>Eukaryota</taxon>
        <taxon>Viridiplantae</taxon>
        <taxon>Streptophyta</taxon>
        <taxon>Embryophyta</taxon>
        <taxon>Tracheophyta</taxon>
        <taxon>Spermatophyta</taxon>
        <taxon>Magnoliopsida</taxon>
        <taxon>eudicotyledons</taxon>
        <taxon>Gunneridae</taxon>
        <taxon>Pentapetalae</taxon>
        <taxon>asterids</taxon>
        <taxon>lamiids</taxon>
        <taxon>Solanales</taxon>
        <taxon>Solanaceae</taxon>
        <taxon>Solanoideae</taxon>
        <taxon>Hyoscyameae</taxon>
        <taxon>Anisodus</taxon>
    </lineage>
</organism>
<protein>
    <submittedName>
        <fullName evidence="1">Uncharacterized protein</fullName>
    </submittedName>
</protein>